<protein>
    <submittedName>
        <fullName evidence="2">Unannotated protein</fullName>
    </submittedName>
</protein>
<dbReference type="AlphaFoldDB" id="A0A6J6BIQ1"/>
<feature type="coiled-coil region" evidence="1">
    <location>
        <begin position="76"/>
        <end position="107"/>
    </location>
</feature>
<keyword evidence="1" id="KW-0175">Coiled coil</keyword>
<organism evidence="2">
    <name type="scientific">freshwater metagenome</name>
    <dbReference type="NCBI Taxonomy" id="449393"/>
    <lineage>
        <taxon>unclassified sequences</taxon>
        <taxon>metagenomes</taxon>
        <taxon>ecological metagenomes</taxon>
    </lineage>
</organism>
<sequence length="107" mass="12006">MRTECKHFESRTYSNGDAMRRCRLDLAPDAPWRCPDDCVKFDHRAVDIGWAHGTIVPNVTPAEPVSVKDGTAASVLNEAEAIINAMANDIAAEIKEKQNKKKKRKRK</sequence>
<evidence type="ECO:0000313" key="2">
    <source>
        <dbReference type="EMBL" id="CAB4538078.1"/>
    </source>
</evidence>
<proteinExistence type="predicted"/>
<gene>
    <name evidence="2" type="ORF">UFOPK1353_00773</name>
</gene>
<accession>A0A6J6BIQ1</accession>
<name>A0A6J6BIQ1_9ZZZZ</name>
<reference evidence="2" key="1">
    <citation type="submission" date="2020-05" db="EMBL/GenBank/DDBJ databases">
        <authorList>
            <person name="Chiriac C."/>
            <person name="Salcher M."/>
            <person name="Ghai R."/>
            <person name="Kavagutti S V."/>
        </authorList>
    </citation>
    <scope>NUCLEOTIDE SEQUENCE</scope>
</reference>
<dbReference type="EMBL" id="CAEZSE010000121">
    <property type="protein sequence ID" value="CAB4538078.1"/>
    <property type="molecule type" value="Genomic_DNA"/>
</dbReference>
<evidence type="ECO:0000256" key="1">
    <source>
        <dbReference type="SAM" id="Coils"/>
    </source>
</evidence>